<dbReference type="EMBL" id="WUUQ01000008">
    <property type="protein sequence ID" value="MXQ74518.1"/>
    <property type="molecule type" value="Genomic_DNA"/>
</dbReference>
<accession>A0A6N8U8I9</accession>
<dbReference type="Proteomes" id="UP000434036">
    <property type="component" value="Unassembled WGS sequence"/>
</dbReference>
<evidence type="ECO:0000313" key="3">
    <source>
        <dbReference type="Proteomes" id="UP000434036"/>
    </source>
</evidence>
<organism evidence="2 3">
    <name type="scientific">Copranaerobaculum intestinale</name>
    <dbReference type="NCBI Taxonomy" id="2692629"/>
    <lineage>
        <taxon>Bacteria</taxon>
        <taxon>Bacillati</taxon>
        <taxon>Bacillota</taxon>
        <taxon>Erysipelotrichia</taxon>
        <taxon>Erysipelotrichales</taxon>
        <taxon>Erysipelotrichaceae</taxon>
        <taxon>Copranaerobaculum</taxon>
    </lineage>
</organism>
<proteinExistence type="inferred from homology"/>
<sequence length="157" mass="18609">MKLLFKQRFFSWLDCYDIYDEEQNVVYTVKGQLSWGHKLVILDARGNEIGMVREEILTFLPRFVLTLNDQEVGEIKKELTFWKPQFHLDCKGWQIDGDFLEWDYSIWDMDGNEIATLYKEVISWTDTYEMHIHNPENAIYVVMIALAIDAAKCTRNS</sequence>
<dbReference type="InterPro" id="IPR007612">
    <property type="entry name" value="LOR"/>
</dbReference>
<dbReference type="SUPFAM" id="SSF54518">
    <property type="entry name" value="Tubby C-terminal domain-like"/>
    <property type="match status" value="1"/>
</dbReference>
<comment type="similarity">
    <text evidence="1">Belongs to the LOR family.</text>
</comment>
<evidence type="ECO:0000256" key="1">
    <source>
        <dbReference type="ARBA" id="ARBA00005437"/>
    </source>
</evidence>
<dbReference type="InterPro" id="IPR038595">
    <property type="entry name" value="LOR_sf"/>
</dbReference>
<protein>
    <submittedName>
        <fullName evidence="2">Uncharacterized protein</fullName>
    </submittedName>
</protein>
<dbReference type="RefSeq" id="WP_160625901.1">
    <property type="nucleotide sequence ID" value="NZ_WUUQ01000008.1"/>
</dbReference>
<reference evidence="2 3" key="2">
    <citation type="submission" date="2020-01" db="EMBL/GenBank/DDBJ databases">
        <title>Clostridiaceae sp. nov. isolated from the gut of human by culturomics.</title>
        <authorList>
            <person name="Chang Y."/>
        </authorList>
    </citation>
    <scope>NUCLEOTIDE SEQUENCE [LARGE SCALE GENOMIC DNA]</scope>
    <source>
        <strain evidence="2 3">DONG20-135</strain>
    </source>
</reference>
<keyword evidence="3" id="KW-1185">Reference proteome</keyword>
<dbReference type="Gene3D" id="2.40.160.200">
    <property type="entry name" value="LURP1-related"/>
    <property type="match status" value="1"/>
</dbReference>
<reference evidence="2 3" key="1">
    <citation type="submission" date="2019-12" db="EMBL/GenBank/DDBJ databases">
        <authorList>
            <person name="Yang R."/>
        </authorList>
    </citation>
    <scope>NUCLEOTIDE SEQUENCE [LARGE SCALE GENOMIC DNA]</scope>
    <source>
        <strain evidence="2 3">DONG20-135</strain>
    </source>
</reference>
<dbReference type="InterPro" id="IPR025659">
    <property type="entry name" value="Tubby-like_C"/>
</dbReference>
<evidence type="ECO:0000313" key="2">
    <source>
        <dbReference type="EMBL" id="MXQ74518.1"/>
    </source>
</evidence>
<dbReference type="AlphaFoldDB" id="A0A6N8U8I9"/>
<gene>
    <name evidence="2" type="ORF">GSF08_11335</name>
</gene>
<dbReference type="Pfam" id="PF04525">
    <property type="entry name" value="LOR"/>
    <property type="match status" value="1"/>
</dbReference>
<comment type="caution">
    <text evidence="2">The sequence shown here is derived from an EMBL/GenBank/DDBJ whole genome shotgun (WGS) entry which is preliminary data.</text>
</comment>
<name>A0A6N8U8I9_9FIRM</name>